<organism evidence="18 19">
    <name type="scientific">Povalibacter uvarum</name>
    <dbReference type="NCBI Taxonomy" id="732238"/>
    <lineage>
        <taxon>Bacteria</taxon>
        <taxon>Pseudomonadati</taxon>
        <taxon>Pseudomonadota</taxon>
        <taxon>Gammaproteobacteria</taxon>
        <taxon>Steroidobacterales</taxon>
        <taxon>Steroidobacteraceae</taxon>
        <taxon>Povalibacter</taxon>
    </lineage>
</organism>
<dbReference type="SMART" id="SM00448">
    <property type="entry name" value="REC"/>
    <property type="match status" value="1"/>
</dbReference>
<evidence type="ECO:0000256" key="11">
    <source>
        <dbReference type="ARBA" id="ARBA00023012"/>
    </source>
</evidence>
<gene>
    <name evidence="18" type="ORF">HNQ60_001534</name>
</gene>
<evidence type="ECO:0000256" key="12">
    <source>
        <dbReference type="ARBA" id="ARBA00023136"/>
    </source>
</evidence>
<dbReference type="PROSITE" id="PS50885">
    <property type="entry name" value="HAMP"/>
    <property type="match status" value="1"/>
</dbReference>
<evidence type="ECO:0000256" key="3">
    <source>
        <dbReference type="ARBA" id="ARBA00012438"/>
    </source>
</evidence>
<accession>A0A841HIM0</accession>
<dbReference type="InterPro" id="IPR004358">
    <property type="entry name" value="Sig_transdc_His_kin-like_C"/>
</dbReference>
<dbReference type="GO" id="GO:0005524">
    <property type="term" value="F:ATP binding"/>
    <property type="evidence" value="ECO:0007669"/>
    <property type="project" value="UniProtKB-KW"/>
</dbReference>
<dbReference type="SUPFAM" id="SSF55874">
    <property type="entry name" value="ATPase domain of HSP90 chaperone/DNA topoisomerase II/histidine kinase"/>
    <property type="match status" value="1"/>
</dbReference>
<dbReference type="RefSeq" id="WP_184330443.1">
    <property type="nucleotide sequence ID" value="NZ_JACHHZ010000002.1"/>
</dbReference>
<evidence type="ECO:0000256" key="2">
    <source>
        <dbReference type="ARBA" id="ARBA00004370"/>
    </source>
</evidence>
<dbReference type="CDD" id="cd17546">
    <property type="entry name" value="REC_hyHK_CKI1_RcsC-like"/>
    <property type="match status" value="1"/>
</dbReference>
<dbReference type="InterPro" id="IPR003661">
    <property type="entry name" value="HisK_dim/P_dom"/>
</dbReference>
<dbReference type="Pfam" id="PF00672">
    <property type="entry name" value="HAMP"/>
    <property type="match status" value="1"/>
</dbReference>
<evidence type="ECO:0000256" key="7">
    <source>
        <dbReference type="ARBA" id="ARBA00022741"/>
    </source>
</evidence>
<evidence type="ECO:0000256" key="13">
    <source>
        <dbReference type="PROSITE-ProRule" id="PRU00169"/>
    </source>
</evidence>
<dbReference type="InterPro" id="IPR036097">
    <property type="entry name" value="HisK_dim/P_sf"/>
</dbReference>
<dbReference type="SMART" id="SM00388">
    <property type="entry name" value="HisKA"/>
    <property type="match status" value="1"/>
</dbReference>
<sequence>MLAIGLLLLTATQYLVAGRFVERQLLEIESSDGFSRLRSLHHAMDQLQDDLASTAVDWAYWDATYDFAAHKRPNYIADNLDASTLKRLRLDFLVIVDRQGRPMFAHSVSGDGRRLTEAPSDVVGMAAREGSLSGYTNPSSELNGLVSTSAGLYMVSSQPVRATDTTLPPGGRLVMGRSVTGFMIPSLRRISGESLEVGAFDTHSADQHQVLRESGTDTLMLHNGSFGGFTPLLDLWGKPIAQLQLRMERPTQIMLLEARRYLFGATLIVGIIFAAAALLLLRSNLLRPIERLAEAVQQIGKDGNAATRLPTFRTKHEFATLADSINGMLQKIEQQQVIQRDRDAAVEANRLKSEFLATMSHEIRTPMNGVLGMCELLQRTDLTSRQKHLSDTILRSARSLLGILNDVLDFSKIESGKLELECAPFSPGELIQTATAPFLANAQTKGLEFSVRIEGGVPPLAMGDELRLRQIMNNLLSNAVKFTEEGSVSVSCAATDLDRDRIELRVTVADTGIGIAHSAQHQIFDPFAQAASDTSRVYGGTGLGLAIVRRLVKLMGGDIRLQSQPGVGSTFTFTAIMRRAVDLPTLRALAEATGPRFSVANAPAILLAEDNAVNREVFTEMLEHFGCRVTAVENGAQAVAAVADRSFDAILMDCQMPVMDGHTATTELRTLERTTSQKPAFIIALTADATPENHQRCIDAGMDAVVTKPISHASLRDVVMRAVRGVAPSTA</sequence>
<dbReference type="PROSITE" id="PS50110">
    <property type="entry name" value="RESPONSE_REGULATORY"/>
    <property type="match status" value="1"/>
</dbReference>
<dbReference type="SUPFAM" id="SSF47384">
    <property type="entry name" value="Homodimeric domain of signal transducing histidine kinase"/>
    <property type="match status" value="1"/>
</dbReference>
<dbReference type="EC" id="2.7.13.3" evidence="3"/>
<keyword evidence="19" id="KW-1185">Reference proteome</keyword>
<dbReference type="SMART" id="SM00304">
    <property type="entry name" value="HAMP"/>
    <property type="match status" value="1"/>
</dbReference>
<evidence type="ECO:0000256" key="5">
    <source>
        <dbReference type="ARBA" id="ARBA00022679"/>
    </source>
</evidence>
<keyword evidence="8 18" id="KW-0418">Kinase</keyword>
<dbReference type="Pfam" id="PF00072">
    <property type="entry name" value="Response_reg"/>
    <property type="match status" value="1"/>
</dbReference>
<dbReference type="PRINTS" id="PR00344">
    <property type="entry name" value="BCTRLSENSOR"/>
</dbReference>
<dbReference type="SUPFAM" id="SSF158472">
    <property type="entry name" value="HAMP domain-like"/>
    <property type="match status" value="1"/>
</dbReference>
<dbReference type="Gene3D" id="1.10.287.130">
    <property type="match status" value="1"/>
</dbReference>
<feature type="domain" description="Histidine kinase" evidence="15">
    <location>
        <begin position="358"/>
        <end position="579"/>
    </location>
</feature>
<proteinExistence type="predicted"/>
<dbReference type="Proteomes" id="UP000588068">
    <property type="component" value="Unassembled WGS sequence"/>
</dbReference>
<keyword evidence="4 13" id="KW-0597">Phosphoprotein</keyword>
<comment type="caution">
    <text evidence="18">The sequence shown here is derived from an EMBL/GenBank/DDBJ whole genome shotgun (WGS) entry which is preliminary data.</text>
</comment>
<comment type="subcellular location">
    <subcellularLocation>
        <location evidence="2">Membrane</location>
    </subcellularLocation>
</comment>
<dbReference type="Pfam" id="PF02518">
    <property type="entry name" value="HATPase_c"/>
    <property type="match status" value="1"/>
</dbReference>
<dbReference type="InterPro" id="IPR001789">
    <property type="entry name" value="Sig_transdc_resp-reg_receiver"/>
</dbReference>
<dbReference type="PROSITE" id="PS50109">
    <property type="entry name" value="HIS_KIN"/>
    <property type="match status" value="1"/>
</dbReference>
<evidence type="ECO:0000259" key="15">
    <source>
        <dbReference type="PROSITE" id="PS50109"/>
    </source>
</evidence>
<keyword evidence="5" id="KW-0808">Transferase</keyword>
<keyword evidence="7" id="KW-0547">Nucleotide-binding</keyword>
<evidence type="ECO:0000313" key="18">
    <source>
        <dbReference type="EMBL" id="MBB6092656.1"/>
    </source>
</evidence>
<name>A0A841HIM0_9GAMM</name>
<dbReference type="InterPro" id="IPR003594">
    <property type="entry name" value="HATPase_dom"/>
</dbReference>
<dbReference type="Gene3D" id="3.40.50.2300">
    <property type="match status" value="1"/>
</dbReference>
<protein>
    <recommendedName>
        <fullName evidence="3">histidine kinase</fullName>
        <ecNumber evidence="3">2.7.13.3</ecNumber>
    </recommendedName>
</protein>
<keyword evidence="10 14" id="KW-1133">Transmembrane helix</keyword>
<feature type="domain" description="Response regulatory" evidence="16">
    <location>
        <begin position="604"/>
        <end position="723"/>
    </location>
</feature>
<dbReference type="Pfam" id="PF00512">
    <property type="entry name" value="HisKA"/>
    <property type="match status" value="1"/>
</dbReference>
<dbReference type="FunFam" id="1.10.287.130:FF:000004">
    <property type="entry name" value="Ethylene receptor 1"/>
    <property type="match status" value="1"/>
</dbReference>
<keyword evidence="6 14" id="KW-0812">Transmembrane</keyword>
<dbReference type="SUPFAM" id="SSF52172">
    <property type="entry name" value="CheY-like"/>
    <property type="match status" value="1"/>
</dbReference>
<evidence type="ECO:0000313" key="19">
    <source>
        <dbReference type="Proteomes" id="UP000588068"/>
    </source>
</evidence>
<dbReference type="SMART" id="SM00387">
    <property type="entry name" value="HATPase_c"/>
    <property type="match status" value="1"/>
</dbReference>
<dbReference type="Pfam" id="PF05228">
    <property type="entry name" value="CHASE4"/>
    <property type="match status" value="1"/>
</dbReference>
<dbReference type="AlphaFoldDB" id="A0A841HIM0"/>
<feature type="modified residue" description="4-aspartylphosphate" evidence="13">
    <location>
        <position position="653"/>
    </location>
</feature>
<keyword evidence="9" id="KW-0067">ATP-binding</keyword>
<dbReference type="PANTHER" id="PTHR45339">
    <property type="entry name" value="HYBRID SIGNAL TRANSDUCTION HISTIDINE KINASE J"/>
    <property type="match status" value="1"/>
</dbReference>
<dbReference type="InterPro" id="IPR005467">
    <property type="entry name" value="His_kinase_dom"/>
</dbReference>
<evidence type="ECO:0000256" key="9">
    <source>
        <dbReference type="ARBA" id="ARBA00022840"/>
    </source>
</evidence>
<comment type="catalytic activity">
    <reaction evidence="1">
        <text>ATP + protein L-histidine = ADP + protein N-phospho-L-histidine.</text>
        <dbReference type="EC" id="2.7.13.3"/>
    </reaction>
</comment>
<dbReference type="InterPro" id="IPR011006">
    <property type="entry name" value="CheY-like_superfamily"/>
</dbReference>
<reference evidence="18 19" key="1">
    <citation type="submission" date="2020-08" db="EMBL/GenBank/DDBJ databases">
        <title>Genomic Encyclopedia of Type Strains, Phase IV (KMG-IV): sequencing the most valuable type-strain genomes for metagenomic binning, comparative biology and taxonomic classification.</title>
        <authorList>
            <person name="Goeker M."/>
        </authorList>
    </citation>
    <scope>NUCLEOTIDE SEQUENCE [LARGE SCALE GENOMIC DNA]</scope>
    <source>
        <strain evidence="18 19">DSM 26723</strain>
    </source>
</reference>
<keyword evidence="12 14" id="KW-0472">Membrane</keyword>
<dbReference type="InterPro" id="IPR003660">
    <property type="entry name" value="HAMP_dom"/>
</dbReference>
<dbReference type="GO" id="GO:0000155">
    <property type="term" value="F:phosphorelay sensor kinase activity"/>
    <property type="evidence" value="ECO:0007669"/>
    <property type="project" value="InterPro"/>
</dbReference>
<dbReference type="PANTHER" id="PTHR45339:SF1">
    <property type="entry name" value="HYBRID SIGNAL TRANSDUCTION HISTIDINE KINASE J"/>
    <property type="match status" value="1"/>
</dbReference>
<dbReference type="CDD" id="cd00082">
    <property type="entry name" value="HisKA"/>
    <property type="match status" value="1"/>
</dbReference>
<evidence type="ECO:0000256" key="10">
    <source>
        <dbReference type="ARBA" id="ARBA00022989"/>
    </source>
</evidence>
<dbReference type="InterPro" id="IPR007892">
    <property type="entry name" value="CHASE4"/>
</dbReference>
<dbReference type="InterPro" id="IPR036890">
    <property type="entry name" value="HATPase_C_sf"/>
</dbReference>
<evidence type="ECO:0000256" key="8">
    <source>
        <dbReference type="ARBA" id="ARBA00022777"/>
    </source>
</evidence>
<evidence type="ECO:0000256" key="4">
    <source>
        <dbReference type="ARBA" id="ARBA00022553"/>
    </source>
</evidence>
<evidence type="ECO:0000256" key="14">
    <source>
        <dbReference type="SAM" id="Phobius"/>
    </source>
</evidence>
<dbReference type="EMBL" id="JACHHZ010000002">
    <property type="protein sequence ID" value="MBB6092656.1"/>
    <property type="molecule type" value="Genomic_DNA"/>
</dbReference>
<feature type="transmembrane region" description="Helical" evidence="14">
    <location>
        <begin position="261"/>
        <end position="281"/>
    </location>
</feature>
<dbReference type="Gene3D" id="6.10.340.10">
    <property type="match status" value="1"/>
</dbReference>
<dbReference type="FunFam" id="3.30.565.10:FF:000010">
    <property type="entry name" value="Sensor histidine kinase RcsC"/>
    <property type="match status" value="1"/>
</dbReference>
<feature type="domain" description="HAMP" evidence="17">
    <location>
        <begin position="283"/>
        <end position="337"/>
    </location>
</feature>
<dbReference type="Gene3D" id="3.30.565.10">
    <property type="entry name" value="Histidine kinase-like ATPase, C-terminal domain"/>
    <property type="match status" value="1"/>
</dbReference>
<evidence type="ECO:0000256" key="1">
    <source>
        <dbReference type="ARBA" id="ARBA00000085"/>
    </source>
</evidence>
<evidence type="ECO:0000256" key="6">
    <source>
        <dbReference type="ARBA" id="ARBA00022692"/>
    </source>
</evidence>
<dbReference type="CDD" id="cd16922">
    <property type="entry name" value="HATPase_EvgS-ArcB-TorS-like"/>
    <property type="match status" value="1"/>
</dbReference>
<dbReference type="CDD" id="cd06225">
    <property type="entry name" value="HAMP"/>
    <property type="match status" value="1"/>
</dbReference>
<evidence type="ECO:0000259" key="17">
    <source>
        <dbReference type="PROSITE" id="PS50885"/>
    </source>
</evidence>
<dbReference type="GO" id="GO:0016020">
    <property type="term" value="C:membrane"/>
    <property type="evidence" value="ECO:0007669"/>
    <property type="project" value="UniProtKB-SubCell"/>
</dbReference>
<keyword evidence="11" id="KW-0902">Two-component regulatory system</keyword>
<evidence type="ECO:0000259" key="16">
    <source>
        <dbReference type="PROSITE" id="PS50110"/>
    </source>
</evidence>